<evidence type="ECO:0000313" key="5">
    <source>
        <dbReference type="Proteomes" id="UP000315252"/>
    </source>
</evidence>
<dbReference type="PROSITE" id="PS51186">
    <property type="entry name" value="GNAT"/>
    <property type="match status" value="1"/>
</dbReference>
<dbReference type="InterPro" id="IPR000182">
    <property type="entry name" value="GNAT_dom"/>
</dbReference>
<dbReference type="PANTHER" id="PTHR43877">
    <property type="entry name" value="AMINOALKYLPHOSPHONATE N-ACETYLTRANSFERASE-RELATED-RELATED"/>
    <property type="match status" value="1"/>
</dbReference>
<dbReference type="SUPFAM" id="SSF55729">
    <property type="entry name" value="Acyl-CoA N-acyltransferases (Nat)"/>
    <property type="match status" value="1"/>
</dbReference>
<evidence type="ECO:0000313" key="4">
    <source>
        <dbReference type="EMBL" id="TQV79853.1"/>
    </source>
</evidence>
<protein>
    <submittedName>
        <fullName evidence="4">GNAT family N-acetyltransferase</fullName>
    </submittedName>
</protein>
<dbReference type="EMBL" id="VHSH01000004">
    <property type="protein sequence ID" value="TQV79853.1"/>
    <property type="molecule type" value="Genomic_DNA"/>
</dbReference>
<evidence type="ECO:0000256" key="1">
    <source>
        <dbReference type="ARBA" id="ARBA00022679"/>
    </source>
</evidence>
<dbReference type="AlphaFoldDB" id="A0A545TRK8"/>
<dbReference type="Gene3D" id="3.40.630.30">
    <property type="match status" value="1"/>
</dbReference>
<accession>A0A545TRK8</accession>
<dbReference type="GO" id="GO:0016747">
    <property type="term" value="F:acyltransferase activity, transferring groups other than amino-acyl groups"/>
    <property type="evidence" value="ECO:0007669"/>
    <property type="project" value="InterPro"/>
</dbReference>
<organism evidence="4 5">
    <name type="scientific">Denitrobaculum tricleocarpae</name>
    <dbReference type="NCBI Taxonomy" id="2591009"/>
    <lineage>
        <taxon>Bacteria</taxon>
        <taxon>Pseudomonadati</taxon>
        <taxon>Pseudomonadota</taxon>
        <taxon>Alphaproteobacteria</taxon>
        <taxon>Rhodospirillales</taxon>
        <taxon>Rhodospirillaceae</taxon>
        <taxon>Denitrobaculum</taxon>
    </lineage>
</organism>
<dbReference type="CDD" id="cd04301">
    <property type="entry name" value="NAT_SF"/>
    <property type="match status" value="1"/>
</dbReference>
<name>A0A545TRK8_9PROT</name>
<dbReference type="PANTHER" id="PTHR43877:SF2">
    <property type="entry name" value="AMINOALKYLPHOSPHONATE N-ACETYLTRANSFERASE-RELATED"/>
    <property type="match status" value="1"/>
</dbReference>
<dbReference type="Proteomes" id="UP000315252">
    <property type="component" value="Unassembled WGS sequence"/>
</dbReference>
<proteinExistence type="predicted"/>
<reference evidence="4 5" key="1">
    <citation type="submission" date="2019-06" db="EMBL/GenBank/DDBJ databases">
        <title>Whole genome sequence for Rhodospirillaceae sp. R148.</title>
        <authorList>
            <person name="Wang G."/>
        </authorList>
    </citation>
    <scope>NUCLEOTIDE SEQUENCE [LARGE SCALE GENOMIC DNA]</scope>
    <source>
        <strain evidence="4 5">R148</strain>
    </source>
</reference>
<feature type="domain" description="N-acetyltransferase" evidence="3">
    <location>
        <begin position="18"/>
        <end position="186"/>
    </location>
</feature>
<keyword evidence="1 4" id="KW-0808">Transferase</keyword>
<evidence type="ECO:0000256" key="2">
    <source>
        <dbReference type="ARBA" id="ARBA00023315"/>
    </source>
</evidence>
<sequence length="189" mass="20945">MSVSGVNSQTNKGRPPSVVVDRLEGFEGPDMHDLCDAAEAAILDGGGFGWLTPPPRHVMETYWRGVLLVPERQLFVARLDGTIAGSAQLVRPPRNNEAQGFGGQLTTFFLAPWARGHGLARMMVERTETAARDSGLKVLNLDVRATQDRAIQIYDQLGFRRWGEHPQYAQVDGEWVTGYFYTKDLTGNL</sequence>
<dbReference type="OrthoDB" id="9803907at2"/>
<gene>
    <name evidence="4" type="ORF">FKG95_14275</name>
</gene>
<dbReference type="Pfam" id="PF00583">
    <property type="entry name" value="Acetyltransf_1"/>
    <property type="match status" value="1"/>
</dbReference>
<dbReference type="RefSeq" id="WP_142897034.1">
    <property type="nucleotide sequence ID" value="NZ_ML660055.1"/>
</dbReference>
<dbReference type="InterPro" id="IPR016181">
    <property type="entry name" value="Acyl_CoA_acyltransferase"/>
</dbReference>
<keyword evidence="5" id="KW-1185">Reference proteome</keyword>
<evidence type="ECO:0000259" key="3">
    <source>
        <dbReference type="PROSITE" id="PS51186"/>
    </source>
</evidence>
<dbReference type="InterPro" id="IPR050832">
    <property type="entry name" value="Bact_Acetyltransf"/>
</dbReference>
<keyword evidence="2" id="KW-0012">Acyltransferase</keyword>
<comment type="caution">
    <text evidence="4">The sequence shown here is derived from an EMBL/GenBank/DDBJ whole genome shotgun (WGS) entry which is preliminary data.</text>
</comment>